<evidence type="ECO:0000256" key="12">
    <source>
        <dbReference type="ARBA" id="ARBA00023136"/>
    </source>
</evidence>
<dbReference type="PRINTS" id="PR00385">
    <property type="entry name" value="P450"/>
</dbReference>
<dbReference type="InterPro" id="IPR050476">
    <property type="entry name" value="Insect_CytP450_Detox"/>
</dbReference>
<protein>
    <submittedName>
        <fullName evidence="15 16">Cytochrome P450</fullName>
    </submittedName>
</protein>
<keyword evidence="5 13" id="KW-0349">Heme</keyword>
<keyword evidence="6 13" id="KW-0479">Metal-binding</keyword>
<gene>
    <name evidence="15" type="primary">CP3AO</name>
</gene>
<evidence type="ECO:0000256" key="8">
    <source>
        <dbReference type="ARBA" id="ARBA00022848"/>
    </source>
</evidence>
<evidence type="ECO:0000256" key="13">
    <source>
        <dbReference type="PIRSR" id="PIRSR602401-1"/>
    </source>
</evidence>
<dbReference type="PANTHER" id="PTHR24292:SF54">
    <property type="entry name" value="CYP9F3-RELATED"/>
    <property type="match status" value="1"/>
</dbReference>
<dbReference type="EMBL" id="BT076257">
    <property type="protein sequence ID" value="ACO10681.1"/>
    <property type="molecule type" value="mRNA"/>
</dbReference>
<keyword evidence="7" id="KW-0256">Endoplasmic reticulum</keyword>
<evidence type="ECO:0000256" key="7">
    <source>
        <dbReference type="ARBA" id="ARBA00022824"/>
    </source>
</evidence>
<name>C1BNS8_CALRO</name>
<dbReference type="FunFam" id="1.10.630.10:FF:000182">
    <property type="entry name" value="Cytochrome P450 3A4"/>
    <property type="match status" value="1"/>
</dbReference>
<dbReference type="CDD" id="cd11055">
    <property type="entry name" value="CYP3A-like"/>
    <property type="match status" value="1"/>
</dbReference>
<keyword evidence="10 13" id="KW-0408">Iron</keyword>
<keyword evidence="9 14" id="KW-0560">Oxidoreductase</keyword>
<evidence type="ECO:0000313" key="16">
    <source>
        <dbReference type="EMBL" id="AHN85772.1"/>
    </source>
</evidence>
<reference evidence="15" key="1">
    <citation type="submission" date="2009-03" db="EMBL/GenBank/DDBJ databases">
        <title>Caligus rogercresseyi ESTs and full-length cDNAs.</title>
        <authorList>
            <person name="Yasuike M."/>
            <person name="von Schalburg K."/>
            <person name="Cooper G."/>
            <person name="Leong J."/>
            <person name="Jones S.R.M."/>
            <person name="Koop B.F."/>
        </authorList>
    </citation>
    <scope>NUCLEOTIDE SEQUENCE</scope>
    <source>
        <tissue evidence="15">Whole tissue</tissue>
    </source>
</reference>
<dbReference type="GO" id="GO:0004497">
    <property type="term" value="F:monooxygenase activity"/>
    <property type="evidence" value="ECO:0007669"/>
    <property type="project" value="UniProtKB-KW"/>
</dbReference>
<proteinExistence type="evidence at transcript level"/>
<dbReference type="PANTHER" id="PTHR24292">
    <property type="entry name" value="CYTOCHROME P450"/>
    <property type="match status" value="1"/>
</dbReference>
<keyword evidence="8" id="KW-0492">Microsome</keyword>
<evidence type="ECO:0000256" key="4">
    <source>
        <dbReference type="ARBA" id="ARBA00010617"/>
    </source>
</evidence>
<comment type="cofactor">
    <cofactor evidence="1 13">
        <name>heme</name>
        <dbReference type="ChEBI" id="CHEBI:30413"/>
    </cofactor>
</comment>
<comment type="subcellular location">
    <subcellularLocation>
        <location evidence="3">Endoplasmic reticulum membrane</location>
        <topology evidence="3">Peripheral membrane protein</topology>
    </subcellularLocation>
    <subcellularLocation>
        <location evidence="2">Microsome membrane</location>
        <topology evidence="2">Peripheral membrane protein</topology>
    </subcellularLocation>
</comment>
<evidence type="ECO:0000256" key="1">
    <source>
        <dbReference type="ARBA" id="ARBA00001971"/>
    </source>
</evidence>
<dbReference type="PROSITE" id="PS00086">
    <property type="entry name" value="CYTOCHROME_P450"/>
    <property type="match status" value="1"/>
</dbReference>
<dbReference type="InterPro" id="IPR001128">
    <property type="entry name" value="Cyt_P450"/>
</dbReference>
<evidence type="ECO:0000256" key="5">
    <source>
        <dbReference type="ARBA" id="ARBA00022617"/>
    </source>
</evidence>
<evidence type="ECO:0000256" key="10">
    <source>
        <dbReference type="ARBA" id="ARBA00023004"/>
    </source>
</evidence>
<dbReference type="PRINTS" id="PR00463">
    <property type="entry name" value="EP450I"/>
</dbReference>
<feature type="binding site" description="axial binding residue" evidence="13">
    <location>
        <position position="425"/>
    </location>
    <ligand>
        <name>heme</name>
        <dbReference type="ChEBI" id="CHEBI:30413"/>
    </ligand>
    <ligandPart>
        <name>Fe</name>
        <dbReference type="ChEBI" id="CHEBI:18248"/>
    </ligandPart>
</feature>
<keyword evidence="12" id="KW-0472">Membrane</keyword>
<dbReference type="InterPro" id="IPR017972">
    <property type="entry name" value="Cyt_P450_CS"/>
</dbReference>
<comment type="similarity">
    <text evidence="4 14">Belongs to the cytochrome P450 family.</text>
</comment>
<dbReference type="SUPFAM" id="SSF48264">
    <property type="entry name" value="Cytochrome P450"/>
    <property type="match status" value="1"/>
</dbReference>
<dbReference type="GO" id="GO:0005789">
    <property type="term" value="C:endoplasmic reticulum membrane"/>
    <property type="evidence" value="ECO:0007669"/>
    <property type="project" value="UniProtKB-SubCell"/>
</dbReference>
<evidence type="ECO:0000256" key="11">
    <source>
        <dbReference type="ARBA" id="ARBA00023033"/>
    </source>
</evidence>
<dbReference type="InterPro" id="IPR002401">
    <property type="entry name" value="Cyt_P450_E_grp-I"/>
</dbReference>
<keyword evidence="11 14" id="KW-0503">Monooxygenase</keyword>
<evidence type="ECO:0000256" key="9">
    <source>
        <dbReference type="ARBA" id="ARBA00023002"/>
    </source>
</evidence>
<dbReference type="InterPro" id="IPR036396">
    <property type="entry name" value="Cyt_P450_sf"/>
</dbReference>
<evidence type="ECO:0000256" key="3">
    <source>
        <dbReference type="ARBA" id="ARBA00004406"/>
    </source>
</evidence>
<accession>C1BNS8</accession>
<dbReference type="Gene3D" id="1.10.630.10">
    <property type="entry name" value="Cytochrome P450"/>
    <property type="match status" value="1"/>
</dbReference>
<evidence type="ECO:0000256" key="14">
    <source>
        <dbReference type="RuleBase" id="RU000461"/>
    </source>
</evidence>
<organism evidence="15">
    <name type="scientific">Caligus rogercresseyi</name>
    <name type="common">Sea louse</name>
    <dbReference type="NCBI Taxonomy" id="217165"/>
    <lineage>
        <taxon>Eukaryota</taxon>
        <taxon>Metazoa</taxon>
        <taxon>Ecdysozoa</taxon>
        <taxon>Arthropoda</taxon>
        <taxon>Crustacea</taxon>
        <taxon>Multicrustacea</taxon>
        <taxon>Hexanauplia</taxon>
        <taxon>Copepoda</taxon>
        <taxon>Siphonostomatoida</taxon>
        <taxon>Caligidae</taxon>
        <taxon>Caligus</taxon>
    </lineage>
</organism>
<dbReference type="AlphaFoldDB" id="C1BNS8"/>
<evidence type="ECO:0000313" key="15">
    <source>
        <dbReference type="EMBL" id="ACO10681.1"/>
    </source>
</evidence>
<reference evidence="16" key="2">
    <citation type="submission" date="2013-12" db="EMBL/GenBank/DDBJ databases">
        <title>Caligus rogercresseyi P-glycoprotein gene (Cr-Pgp): Molecular characterization, transcription expression, and SNP discovery.</title>
        <authorList>
            <person name="Valenzuela-Munoz V."/>
            <person name="Gallardo-Escarate C."/>
        </authorList>
    </citation>
    <scope>NUCLEOTIDE SEQUENCE</scope>
    <source>
        <strain evidence="16">3A24</strain>
    </source>
</reference>
<sequence length="480" mass="55422">MIVALILFISLTFLFFYLRRHHGYLEKLPFPMEKPFLCFGSPPYNWHQLVHHFYFKDAFKRFKSKTFTRYAGACPTIVTIDPNIIKQVVIKQFHNFPKTINADIKDKNLSLDVSHGPIWKLLRKELSPVFTSGKLKGMMEPVSEIGDQFVEYIEKNNHPGKSIFIKKMFQGLTLDIINACAYGIKTNSREDSSNHLLQTSQKMLETGLVSTNWGTNIFFLLFGMFPELTKFMNFFGSGYDEMIKISESIIQQREKDNVQKMDFINVLIEMRKRTKDESEKSLNNDIITAQAVIFFIAGYATTSLSITSLIYVLATNPEVQEKLLSEISSSESEEYQENGYVTAVIKETLRMFPPATLHLRVCTKDTEVEGIPIKAGTIVEMPIYASHFDPEYFPEPNEFRPERFLTEGEVIPNTYRPFGDGNRVCIAYRFAMMELKILVEKIVKNFEIRPTSDTKYTHRKGCLFLIDVDDIGVELRPRNK</sequence>
<dbReference type="Pfam" id="PF00067">
    <property type="entry name" value="p450"/>
    <property type="match status" value="1"/>
</dbReference>
<dbReference type="GO" id="GO:0005506">
    <property type="term" value="F:iron ion binding"/>
    <property type="evidence" value="ECO:0007669"/>
    <property type="project" value="InterPro"/>
</dbReference>
<dbReference type="GO" id="GO:0020037">
    <property type="term" value="F:heme binding"/>
    <property type="evidence" value="ECO:0007669"/>
    <property type="project" value="InterPro"/>
</dbReference>
<dbReference type="EMBL" id="KJ007641">
    <property type="protein sequence ID" value="AHN85772.1"/>
    <property type="molecule type" value="mRNA"/>
</dbReference>
<evidence type="ECO:0000256" key="6">
    <source>
        <dbReference type="ARBA" id="ARBA00022723"/>
    </source>
</evidence>
<dbReference type="GO" id="GO:0016705">
    <property type="term" value="F:oxidoreductase activity, acting on paired donors, with incorporation or reduction of molecular oxygen"/>
    <property type="evidence" value="ECO:0007669"/>
    <property type="project" value="InterPro"/>
</dbReference>
<evidence type="ECO:0000256" key="2">
    <source>
        <dbReference type="ARBA" id="ARBA00004174"/>
    </source>
</evidence>